<evidence type="ECO:0008006" key="9">
    <source>
        <dbReference type="Google" id="ProtNLM"/>
    </source>
</evidence>
<feature type="transmembrane region" description="Helical" evidence="6">
    <location>
        <begin position="265"/>
        <end position="293"/>
    </location>
</feature>
<dbReference type="STRING" id="52689.AKG39_06325"/>
<dbReference type="GO" id="GO:0005886">
    <property type="term" value="C:plasma membrane"/>
    <property type="evidence" value="ECO:0007669"/>
    <property type="project" value="UniProtKB-SubCell"/>
</dbReference>
<evidence type="ECO:0000256" key="6">
    <source>
        <dbReference type="SAM" id="Phobius"/>
    </source>
</evidence>
<feature type="transmembrane region" description="Helical" evidence="6">
    <location>
        <begin position="401"/>
        <end position="420"/>
    </location>
</feature>
<feature type="transmembrane region" description="Helical" evidence="6">
    <location>
        <begin position="46"/>
        <end position="69"/>
    </location>
</feature>
<dbReference type="PANTHER" id="PTHR30250:SF26">
    <property type="entry name" value="PSMA PROTEIN"/>
    <property type="match status" value="1"/>
</dbReference>
<evidence type="ECO:0000256" key="4">
    <source>
        <dbReference type="ARBA" id="ARBA00022989"/>
    </source>
</evidence>
<evidence type="ECO:0000313" key="7">
    <source>
        <dbReference type="EMBL" id="KNZ42530.1"/>
    </source>
</evidence>
<protein>
    <recommendedName>
        <fullName evidence="9">Sugar translocase</fullName>
    </recommendedName>
</protein>
<comment type="caution">
    <text evidence="7">The sequence shown here is derived from an EMBL/GenBank/DDBJ whole genome shotgun (WGS) entry which is preliminary data.</text>
</comment>
<evidence type="ECO:0000256" key="2">
    <source>
        <dbReference type="ARBA" id="ARBA00022475"/>
    </source>
</evidence>
<name>A0A0L6U416_9FIRM</name>
<accession>A0A0L6U416</accession>
<dbReference type="PATRIC" id="fig|52689.4.peg.362"/>
<dbReference type="PANTHER" id="PTHR30250">
    <property type="entry name" value="PST FAMILY PREDICTED COLANIC ACID TRANSPORTER"/>
    <property type="match status" value="1"/>
</dbReference>
<keyword evidence="2" id="KW-1003">Cell membrane</keyword>
<keyword evidence="8" id="KW-1185">Reference proteome</keyword>
<evidence type="ECO:0000313" key="8">
    <source>
        <dbReference type="Proteomes" id="UP000036873"/>
    </source>
</evidence>
<dbReference type="OrthoDB" id="8609648at2"/>
<keyword evidence="3 6" id="KW-0812">Transmembrane</keyword>
<feature type="transmembrane region" description="Helical" evidence="6">
    <location>
        <begin position="90"/>
        <end position="113"/>
    </location>
</feature>
<organism evidence="7 8">
    <name type="scientific">Acetobacterium bakii</name>
    <dbReference type="NCBI Taxonomy" id="52689"/>
    <lineage>
        <taxon>Bacteria</taxon>
        <taxon>Bacillati</taxon>
        <taxon>Bacillota</taxon>
        <taxon>Clostridia</taxon>
        <taxon>Eubacteriales</taxon>
        <taxon>Eubacteriaceae</taxon>
        <taxon>Acetobacterium</taxon>
    </lineage>
</organism>
<feature type="transmembrane region" description="Helical" evidence="6">
    <location>
        <begin position="305"/>
        <end position="325"/>
    </location>
</feature>
<comment type="subcellular location">
    <subcellularLocation>
        <location evidence="1">Cell membrane</location>
        <topology evidence="1">Multi-pass membrane protein</topology>
    </subcellularLocation>
</comment>
<feature type="transmembrane region" description="Helical" evidence="6">
    <location>
        <begin position="375"/>
        <end position="395"/>
    </location>
</feature>
<dbReference type="Proteomes" id="UP000036873">
    <property type="component" value="Unassembled WGS sequence"/>
</dbReference>
<dbReference type="EMBL" id="LGYO01000012">
    <property type="protein sequence ID" value="KNZ42530.1"/>
    <property type="molecule type" value="Genomic_DNA"/>
</dbReference>
<feature type="transmembrane region" description="Helical" evidence="6">
    <location>
        <begin position="440"/>
        <end position="458"/>
    </location>
</feature>
<feature type="transmembrane region" description="Helical" evidence="6">
    <location>
        <begin position="119"/>
        <end position="141"/>
    </location>
</feature>
<keyword evidence="4 6" id="KW-1133">Transmembrane helix</keyword>
<feature type="transmembrane region" description="Helical" evidence="6">
    <location>
        <begin position="7"/>
        <end position="26"/>
    </location>
</feature>
<evidence type="ECO:0000256" key="3">
    <source>
        <dbReference type="ARBA" id="ARBA00022692"/>
    </source>
</evidence>
<feature type="transmembrane region" description="Helical" evidence="6">
    <location>
        <begin position="153"/>
        <end position="175"/>
    </location>
</feature>
<dbReference type="AlphaFoldDB" id="A0A0L6U416"/>
<reference evidence="8" key="1">
    <citation type="submission" date="2015-07" db="EMBL/GenBank/DDBJ databases">
        <title>Draft genome sequence of Acetobacterium bakii DSM 8293, a potential psychrophilic chemical producer through syngas fermentation.</title>
        <authorList>
            <person name="Song Y."/>
            <person name="Hwang S."/>
            <person name="Cho B.-K."/>
        </authorList>
    </citation>
    <scope>NUCLEOTIDE SEQUENCE [LARGE SCALE GENOMIC DNA]</scope>
    <source>
        <strain evidence="8">DSM 8239</strain>
    </source>
</reference>
<dbReference type="InterPro" id="IPR050833">
    <property type="entry name" value="Poly_Biosynth_Transport"/>
</dbReference>
<evidence type="ECO:0000256" key="5">
    <source>
        <dbReference type="ARBA" id="ARBA00023136"/>
    </source>
</evidence>
<keyword evidence="5 6" id="KW-0472">Membrane</keyword>
<sequence length="517" mass="59155">MRKRNSILNIMTGISSQIILILLGFFVRKIFVDIMGFELLGINGLFNSIIAMLSLAELGIGGAIYFSLYKPLADNNHEQISAIMQLYSKLYKYIALFVGIIGISLLPFIKIIAKVDVDQFYLNIIFLIFLTDAVLSYLLAYIKNIISADQKNYVINTVQTCFSIIILVLQGIIIITTHNFIIYLTVKLIMGIMSNLLFYYIARKRYPYLKEKNKIVLAPEIKSEIIKNAKALFLVQMAVYFVSGTDNVLIAIFLGVSMVGIYSNYLLIITTVTMLNAQVFSGITASFGNFLVNKSMKDAHRTYKIIFFFNFWLIAFCSTALIVLLNPFILMWLGNEAVLNQSIVIIIVTNFLCRGMNSSIGMVRNSAGLYSPYPFFKWWSIIEGILNLVLCILFLTVFDMGLFGILFAATLSTQLNTLVLPWNTYKYVFKMNKSIYFRRYFYYIVFAIVIMTTTSFIADSISFSNMYINFSFKALMCLIIPNALIILAFKQTEEFKYIWEIIQKAMVNKFKRLENLS</sequence>
<feature type="transmembrane region" description="Helical" evidence="6">
    <location>
        <begin position="181"/>
        <end position="202"/>
    </location>
</feature>
<feature type="transmembrane region" description="Helical" evidence="6">
    <location>
        <begin position="231"/>
        <end position="259"/>
    </location>
</feature>
<evidence type="ECO:0000256" key="1">
    <source>
        <dbReference type="ARBA" id="ARBA00004651"/>
    </source>
</evidence>
<feature type="transmembrane region" description="Helical" evidence="6">
    <location>
        <begin position="470"/>
        <end position="489"/>
    </location>
</feature>
<feature type="transmembrane region" description="Helical" evidence="6">
    <location>
        <begin position="337"/>
        <end position="354"/>
    </location>
</feature>
<proteinExistence type="predicted"/>
<gene>
    <name evidence="7" type="ORF">AKG39_06325</name>
</gene>
<dbReference type="RefSeq" id="WP_050739532.1">
    <property type="nucleotide sequence ID" value="NZ_LGYO01000012.1"/>
</dbReference>